<dbReference type="OrthoDB" id="3244156at2759"/>
<feature type="compositionally biased region" description="Basic residues" evidence="1">
    <location>
        <begin position="329"/>
        <end position="339"/>
    </location>
</feature>
<organism evidence="2 3">
    <name type="scientific">Marasmius oreades</name>
    <name type="common">fairy-ring Marasmius</name>
    <dbReference type="NCBI Taxonomy" id="181124"/>
    <lineage>
        <taxon>Eukaryota</taxon>
        <taxon>Fungi</taxon>
        <taxon>Dikarya</taxon>
        <taxon>Basidiomycota</taxon>
        <taxon>Agaricomycotina</taxon>
        <taxon>Agaricomycetes</taxon>
        <taxon>Agaricomycetidae</taxon>
        <taxon>Agaricales</taxon>
        <taxon>Marasmiineae</taxon>
        <taxon>Marasmiaceae</taxon>
        <taxon>Marasmius</taxon>
    </lineage>
</organism>
<feature type="compositionally biased region" description="Low complexity" evidence="1">
    <location>
        <begin position="555"/>
        <end position="568"/>
    </location>
</feature>
<dbReference type="RefSeq" id="XP_043011985.1">
    <property type="nucleotide sequence ID" value="XM_043150895.1"/>
</dbReference>
<name>A0A9P7S5G5_9AGAR</name>
<proteinExistence type="predicted"/>
<keyword evidence="3" id="KW-1185">Reference proteome</keyword>
<gene>
    <name evidence="2" type="ORF">E1B28_006253</name>
</gene>
<dbReference type="EMBL" id="CM032183">
    <property type="protein sequence ID" value="KAG7095515.1"/>
    <property type="molecule type" value="Genomic_DNA"/>
</dbReference>
<protein>
    <submittedName>
        <fullName evidence="2">Uncharacterized protein</fullName>
    </submittedName>
</protein>
<dbReference type="GeneID" id="66075329"/>
<feature type="region of interest" description="Disordered" evidence="1">
    <location>
        <begin position="144"/>
        <end position="168"/>
    </location>
</feature>
<feature type="compositionally biased region" description="Polar residues" evidence="1">
    <location>
        <begin position="285"/>
        <end position="296"/>
    </location>
</feature>
<feature type="region of interest" description="Disordered" evidence="1">
    <location>
        <begin position="527"/>
        <end position="568"/>
    </location>
</feature>
<evidence type="ECO:0000256" key="1">
    <source>
        <dbReference type="SAM" id="MobiDB-lite"/>
    </source>
</evidence>
<reference evidence="2" key="1">
    <citation type="journal article" date="2021" name="Genome Biol. Evol.">
        <title>The assembled and annotated genome of the fairy-ring fungus Marasmius oreades.</title>
        <authorList>
            <person name="Hiltunen M."/>
            <person name="Ament-Velasquez S.L."/>
            <person name="Johannesson H."/>
        </authorList>
    </citation>
    <scope>NUCLEOTIDE SEQUENCE</scope>
    <source>
        <strain evidence="2">03SP1</strain>
    </source>
</reference>
<dbReference type="KEGG" id="more:E1B28_006253"/>
<accession>A0A9P7S5G5</accession>
<comment type="caution">
    <text evidence="2">The sequence shown here is derived from an EMBL/GenBank/DDBJ whole genome shotgun (WGS) entry which is preliminary data.</text>
</comment>
<dbReference type="AlphaFoldDB" id="A0A9P7S5G5"/>
<dbReference type="Proteomes" id="UP001049176">
    <property type="component" value="Chromosome 3"/>
</dbReference>
<feature type="compositionally biased region" description="Polar residues" evidence="1">
    <location>
        <begin position="358"/>
        <end position="381"/>
    </location>
</feature>
<sequence length="568" mass="61640">MRTSADSGAEPPVGKGSHHSALLSDNHIASRSPRPGSSTAVPSIVNIFPQQTITISPELVEPQPGPDYQRMDSPVPSSIPIKSYVSRAFKWVREFNSLPWVAGGPITVEYGPAPAESNHVYRRPLLAWENKRLKHVLRHSPEVDLTAGESPPVSIRHPSATFRSSPAPDRPSYYTNENGQIWPVVVASPQNLSPPALCERESSLEYLPHANGVLRPMTPPPLHASPGGTWRVEGNVPPPSWINYHTPSPPVTLLAPDDRDSVSIREATRKQDATVPPGNIDVREPSQSVPLQSPAQVRSPRVGGLVVSGNRPPSSPPSRHSSPAELSTPRRRSLLRRARCPLPPIYNSVGRTPRRVSNLGSHSPESQSQGRASIGESQNIEDSVHEPRRSNGLRSSWVEIVNVNTRGTDSGSTALRQAAEDRDLQIARALQLEDEGIADSDISTLPVPPVLLSRSSIPFQRTRDENLNPSSSSTSNFPLVPHTRPQPPLIQSHIVPASSHGFHTDIQLSSTSPALLNHPYSGYVSVQPPASEEYGQPVHAGHNGYVSSIVHSNARTRTQSRSGSSSRR</sequence>
<evidence type="ECO:0000313" key="3">
    <source>
        <dbReference type="Proteomes" id="UP001049176"/>
    </source>
</evidence>
<evidence type="ECO:0000313" key="2">
    <source>
        <dbReference type="EMBL" id="KAG7095515.1"/>
    </source>
</evidence>
<feature type="region of interest" description="Disordered" evidence="1">
    <location>
        <begin position="1"/>
        <end position="43"/>
    </location>
</feature>
<feature type="region of interest" description="Disordered" evidence="1">
    <location>
        <begin position="267"/>
        <end position="391"/>
    </location>
</feature>
<feature type="compositionally biased region" description="Low complexity" evidence="1">
    <location>
        <begin position="317"/>
        <end position="327"/>
    </location>
</feature>